<feature type="transmembrane region" description="Helical" evidence="1">
    <location>
        <begin position="7"/>
        <end position="30"/>
    </location>
</feature>
<dbReference type="AlphaFoldDB" id="A0A9X1V793"/>
<sequence>MSHKVKVFLIYFFSFIIIFSVFRYLLELIFPQMEHLYLMITAAVITVVLSPRLDKDQNGRYILKSIFSKKPLIK</sequence>
<keyword evidence="3" id="KW-1185">Reference proteome</keyword>
<gene>
    <name evidence="2" type="ORF">ML462_14285</name>
</gene>
<evidence type="ECO:0000313" key="2">
    <source>
        <dbReference type="EMBL" id="MCH4824339.1"/>
    </source>
</evidence>
<name>A0A9X1V793_9FLAO</name>
<proteinExistence type="predicted"/>
<evidence type="ECO:0000256" key="1">
    <source>
        <dbReference type="SAM" id="Phobius"/>
    </source>
</evidence>
<keyword evidence="1" id="KW-1133">Transmembrane helix</keyword>
<evidence type="ECO:0000313" key="3">
    <source>
        <dbReference type="Proteomes" id="UP001139226"/>
    </source>
</evidence>
<keyword evidence="1" id="KW-0812">Transmembrane</keyword>
<comment type="caution">
    <text evidence="2">The sequence shown here is derived from an EMBL/GenBank/DDBJ whole genome shotgun (WGS) entry which is preliminary data.</text>
</comment>
<dbReference type="RefSeq" id="WP_240714501.1">
    <property type="nucleotide sequence ID" value="NZ_JAKVTV010000005.1"/>
</dbReference>
<protein>
    <submittedName>
        <fullName evidence="2">Uncharacterized protein</fullName>
    </submittedName>
</protein>
<dbReference type="Proteomes" id="UP001139226">
    <property type="component" value="Unassembled WGS sequence"/>
</dbReference>
<feature type="transmembrane region" description="Helical" evidence="1">
    <location>
        <begin position="36"/>
        <end position="53"/>
    </location>
</feature>
<organism evidence="2 3">
    <name type="scientific">Christiangramia lutea</name>
    <dbReference type="NCBI Taxonomy" id="1607951"/>
    <lineage>
        <taxon>Bacteria</taxon>
        <taxon>Pseudomonadati</taxon>
        <taxon>Bacteroidota</taxon>
        <taxon>Flavobacteriia</taxon>
        <taxon>Flavobacteriales</taxon>
        <taxon>Flavobacteriaceae</taxon>
        <taxon>Christiangramia</taxon>
    </lineage>
</organism>
<accession>A0A9X1V793</accession>
<reference evidence="2" key="1">
    <citation type="submission" date="2022-03" db="EMBL/GenBank/DDBJ databases">
        <title>Gramella crocea sp. nov., isolated from activated sludge of a seafood processing plant.</title>
        <authorList>
            <person name="Zhang X."/>
        </authorList>
    </citation>
    <scope>NUCLEOTIDE SEQUENCE</scope>
    <source>
        <strain evidence="2">YJ019</strain>
    </source>
</reference>
<dbReference type="EMBL" id="JAKVTV010000005">
    <property type="protein sequence ID" value="MCH4824339.1"/>
    <property type="molecule type" value="Genomic_DNA"/>
</dbReference>
<keyword evidence="1" id="KW-0472">Membrane</keyword>